<protein>
    <submittedName>
        <fullName evidence="1">Uncharacterized protein</fullName>
    </submittedName>
</protein>
<name>A0A0F6WBI1_9CAUD</name>
<reference evidence="1 2" key="1">
    <citation type="submission" date="2015-04" db="EMBL/GenBank/DDBJ databases">
        <authorList>
            <person name="Schouten J.T."/>
            <person name="Crockett J.T."/>
            <person name="Hodson T.S."/>
            <person name="Hyde J.R."/>
            <person name="Smith T.A."/>
            <person name="Merrill B.D."/>
            <person name="Crook M.B."/>
            <person name="Griffitts J.S."/>
            <person name="Burnett S.H."/>
            <person name="Grose J.H."/>
            <person name="Breakwell D.P."/>
        </authorList>
    </citation>
    <scope>NUCLEOTIDE SEQUENCE [LARGE SCALE GENOMIC DNA]</scope>
</reference>
<proteinExistence type="predicted"/>
<keyword evidence="2" id="KW-1185">Reference proteome</keyword>
<accession>A0A0F6WBI1</accession>
<gene>
    <name evidence="1" type="ORF">PHIM7_61</name>
</gene>
<dbReference type="EMBL" id="KR052480">
    <property type="protein sequence ID" value="AKF12609.1"/>
    <property type="molecule type" value="Genomic_DNA"/>
</dbReference>
<sequence length="64" mass="7531">MTEIGHIEYQIEPFENGFRVVSMVWNRGMFRHPQWFRNFVAECGSLEEANSVIARLTSGERRGR</sequence>
<organism evidence="1 2">
    <name type="scientific">Sinorhizobium phage phiM7</name>
    <dbReference type="NCBI Taxonomy" id="1647403"/>
    <lineage>
        <taxon>Viruses</taxon>
        <taxon>Duplodnaviria</taxon>
        <taxon>Heunggongvirae</taxon>
        <taxon>Uroviricota</taxon>
        <taxon>Caudoviricetes</taxon>
        <taxon>Emdodecavirus</taxon>
        <taxon>Emdodecavirus M7</taxon>
    </lineage>
</organism>
<dbReference type="Proteomes" id="UP000221947">
    <property type="component" value="Segment"/>
</dbReference>
<evidence type="ECO:0000313" key="2">
    <source>
        <dbReference type="Proteomes" id="UP000221947"/>
    </source>
</evidence>
<evidence type="ECO:0000313" key="1">
    <source>
        <dbReference type="EMBL" id="AKF12609.1"/>
    </source>
</evidence>